<protein>
    <recommendedName>
        <fullName evidence="1">AbiTii domain-containing protein</fullName>
    </recommendedName>
</protein>
<dbReference type="RefSeq" id="WP_091298603.1">
    <property type="nucleotide sequence ID" value="NZ_FNON01000012.1"/>
</dbReference>
<evidence type="ECO:0000259" key="1">
    <source>
        <dbReference type="Pfam" id="PF18864"/>
    </source>
</evidence>
<proteinExistence type="predicted"/>
<reference evidence="2 3" key="1">
    <citation type="submission" date="2016-10" db="EMBL/GenBank/DDBJ databases">
        <authorList>
            <person name="de Groot N.N."/>
        </authorList>
    </citation>
    <scope>NUCLEOTIDE SEQUENCE [LARGE SCALE GENOMIC DNA]</scope>
    <source>
        <strain evidence="2 3">CPCC 202699</strain>
    </source>
</reference>
<dbReference type="OrthoDB" id="4157938at2"/>
<dbReference type="STRING" id="589385.SAMN05421504_112190"/>
<sequence>MGQLQQIVADAMDGEKPVSQLLRAVQVLAVRGDVDDLAEWVKKERDGYAAGEAIPRYRGPDIAHVYANLNGPYGASATNMLLPESLFPEDFAKMFRFEFRQPIAELEALIKSDQDKLEAPWSGNAIAWVNSQIDRGEVTLIEGMYLASARRVVSVGRVISVIDAVRNRILDLALELEKVAPRLDEANVQAVAEREQVSAVFQTIVNAENAYVGNNQTAVHYEVQVIPGDTESLTRFLEGIRGASEDDKLELIAAAEAAREAGPDAVEEDSRLMAAMKKVGSVAGKIGQEAAGVALKLALQRWLGGS</sequence>
<keyword evidence="3" id="KW-1185">Reference proteome</keyword>
<dbReference type="Pfam" id="PF18864">
    <property type="entry name" value="AbiTii"/>
    <property type="match status" value="1"/>
</dbReference>
<feature type="domain" description="AbiTii" evidence="1">
    <location>
        <begin position="4"/>
        <end position="195"/>
    </location>
</feature>
<accession>A0A1H3S3X7</accession>
<dbReference type="InterPro" id="IPR041304">
    <property type="entry name" value="AbiTii"/>
</dbReference>
<organism evidence="2 3">
    <name type="scientific">Amycolatopsis xylanica</name>
    <dbReference type="NCBI Taxonomy" id="589385"/>
    <lineage>
        <taxon>Bacteria</taxon>
        <taxon>Bacillati</taxon>
        <taxon>Actinomycetota</taxon>
        <taxon>Actinomycetes</taxon>
        <taxon>Pseudonocardiales</taxon>
        <taxon>Pseudonocardiaceae</taxon>
        <taxon>Amycolatopsis</taxon>
    </lineage>
</organism>
<evidence type="ECO:0000313" key="3">
    <source>
        <dbReference type="Proteomes" id="UP000199515"/>
    </source>
</evidence>
<name>A0A1H3S3X7_9PSEU</name>
<gene>
    <name evidence="2" type="ORF">SAMN05421504_112190</name>
</gene>
<evidence type="ECO:0000313" key="2">
    <source>
        <dbReference type="EMBL" id="SDZ32285.1"/>
    </source>
</evidence>
<dbReference type="AlphaFoldDB" id="A0A1H3S3X7"/>
<dbReference type="Proteomes" id="UP000199515">
    <property type="component" value="Unassembled WGS sequence"/>
</dbReference>
<dbReference type="EMBL" id="FNON01000012">
    <property type="protein sequence ID" value="SDZ32285.1"/>
    <property type="molecule type" value="Genomic_DNA"/>
</dbReference>